<dbReference type="GO" id="GO:0003700">
    <property type="term" value="F:DNA-binding transcription factor activity"/>
    <property type="evidence" value="ECO:0007669"/>
    <property type="project" value="InterPro"/>
</dbReference>
<dbReference type="PROSITE" id="PS50217">
    <property type="entry name" value="BZIP"/>
    <property type="match status" value="1"/>
</dbReference>
<evidence type="ECO:0000313" key="3">
    <source>
        <dbReference type="EMBL" id="KAK9827423.1"/>
    </source>
</evidence>
<dbReference type="AlphaFoldDB" id="A0AAW1R1P8"/>
<feature type="region of interest" description="Disordered" evidence="1">
    <location>
        <begin position="1"/>
        <end position="20"/>
    </location>
</feature>
<evidence type="ECO:0000259" key="2">
    <source>
        <dbReference type="PROSITE" id="PS50217"/>
    </source>
</evidence>
<feature type="domain" description="BZIP" evidence="2">
    <location>
        <begin position="288"/>
        <end position="351"/>
    </location>
</feature>
<feature type="region of interest" description="Disordered" evidence="1">
    <location>
        <begin position="253"/>
        <end position="319"/>
    </location>
</feature>
<name>A0AAW1R1P8_9CHLO</name>
<evidence type="ECO:0000313" key="4">
    <source>
        <dbReference type="Proteomes" id="UP001438707"/>
    </source>
</evidence>
<feature type="region of interest" description="Disordered" evidence="1">
    <location>
        <begin position="168"/>
        <end position="214"/>
    </location>
</feature>
<organism evidence="3 4">
    <name type="scientific">Apatococcus lobatus</name>
    <dbReference type="NCBI Taxonomy" id="904363"/>
    <lineage>
        <taxon>Eukaryota</taxon>
        <taxon>Viridiplantae</taxon>
        <taxon>Chlorophyta</taxon>
        <taxon>core chlorophytes</taxon>
        <taxon>Trebouxiophyceae</taxon>
        <taxon>Chlorellales</taxon>
        <taxon>Chlorellaceae</taxon>
        <taxon>Apatococcus</taxon>
    </lineage>
</organism>
<feature type="compositionally biased region" description="Low complexity" evidence="1">
    <location>
        <begin position="359"/>
        <end position="373"/>
    </location>
</feature>
<feature type="region of interest" description="Disordered" evidence="1">
    <location>
        <begin position="358"/>
        <end position="382"/>
    </location>
</feature>
<dbReference type="EMBL" id="JALJOS010000018">
    <property type="protein sequence ID" value="KAK9827423.1"/>
    <property type="molecule type" value="Genomic_DNA"/>
</dbReference>
<keyword evidence="4" id="KW-1185">Reference proteome</keyword>
<feature type="region of interest" description="Disordered" evidence="1">
    <location>
        <begin position="87"/>
        <end position="106"/>
    </location>
</feature>
<protein>
    <recommendedName>
        <fullName evidence="2">BZIP domain-containing protein</fullName>
    </recommendedName>
</protein>
<dbReference type="Proteomes" id="UP001438707">
    <property type="component" value="Unassembled WGS sequence"/>
</dbReference>
<feature type="compositionally biased region" description="Low complexity" evidence="1">
    <location>
        <begin position="265"/>
        <end position="274"/>
    </location>
</feature>
<dbReference type="InterPro" id="IPR004827">
    <property type="entry name" value="bZIP"/>
</dbReference>
<feature type="compositionally biased region" description="Polar residues" evidence="1">
    <location>
        <begin position="116"/>
        <end position="128"/>
    </location>
</feature>
<feature type="region of interest" description="Disordered" evidence="1">
    <location>
        <begin position="116"/>
        <end position="154"/>
    </location>
</feature>
<comment type="caution">
    <text evidence="3">The sequence shown here is derived from an EMBL/GenBank/DDBJ whole genome shotgun (WGS) entry which is preliminary data.</text>
</comment>
<proteinExistence type="predicted"/>
<reference evidence="3 4" key="1">
    <citation type="journal article" date="2024" name="Nat. Commun.">
        <title>Phylogenomics reveals the evolutionary origins of lichenization in chlorophyte algae.</title>
        <authorList>
            <person name="Puginier C."/>
            <person name="Libourel C."/>
            <person name="Otte J."/>
            <person name="Skaloud P."/>
            <person name="Haon M."/>
            <person name="Grisel S."/>
            <person name="Petersen M."/>
            <person name="Berrin J.G."/>
            <person name="Delaux P.M."/>
            <person name="Dal Grande F."/>
            <person name="Keller J."/>
        </authorList>
    </citation>
    <scope>NUCLEOTIDE SEQUENCE [LARGE SCALE GENOMIC DNA]</scope>
    <source>
        <strain evidence="3 4">SAG 2145</strain>
    </source>
</reference>
<gene>
    <name evidence="3" type="ORF">WJX74_001101</name>
</gene>
<feature type="compositionally biased region" description="Polar residues" evidence="1">
    <location>
        <begin position="135"/>
        <end position="154"/>
    </location>
</feature>
<evidence type="ECO:0000256" key="1">
    <source>
        <dbReference type="SAM" id="MobiDB-lite"/>
    </source>
</evidence>
<feature type="compositionally biased region" description="Basic and acidic residues" evidence="1">
    <location>
        <begin position="304"/>
        <end position="319"/>
    </location>
</feature>
<feature type="compositionally biased region" description="Basic and acidic residues" evidence="1">
    <location>
        <begin position="172"/>
        <end position="186"/>
    </location>
</feature>
<accession>A0AAW1R1P8</accession>
<dbReference type="PROSITE" id="PS00036">
    <property type="entry name" value="BZIP_BASIC"/>
    <property type="match status" value="1"/>
</dbReference>
<feature type="compositionally biased region" description="Basic and acidic residues" evidence="1">
    <location>
        <begin position="286"/>
        <end position="295"/>
    </location>
</feature>
<sequence>MGDYNSNRGPANGFHPEEINEDASLGSLDLNDFDVDTLLPILANDDALAGLSAGQDLFGPRNSFSSLPPPARSALLSQLAAQPAQQPSLYSPAGLPSANVPADSRGWDAFQGTAQYAPPSQQQVQSGSAPWPTTAWPQDASQQQPTDPSHSSLSNLLGTSFTVYQSQARPDMLSKEEASLAAERLRSSSMAETSAPSMGNLSPDLRPKSASSSFGRRVSARVEAASQGASGLLQRVGSGTAKAFQCFSGTSGGVAKPAGAEPAATGSKKPSSAGTSGGSAGPVRNKTAEAREKARLRNRRAQKAFRERQRSRQQERQEVIGDLTEQLEKLAQEKETLEQRTDMLERILAMQSIAKDIDQQAQASSNGAAGTSSSRREVSFSERYSSMDTQKVVLTVKHGSPRELGAAQVAKLPWEEHVAIWQEYVRSLSGLLDNTESPEAQVQLQAWVRELSALQLAVVVLNPKGFRLFQIRRMDNFSQPEQHPTEELWRHVYEQMGLEPQQEEDLLMARRHYLQKLGTIVEKRRHLNLMLPQCLNGSLPDHPHLSDVARNYLSTSDAMDKLHRSLGTEQALLVQAMATTFQRAITPRQTAVQIVSSYPWYPDILAIVDVVAAGIPGEPTAAEILAVQDPEHSTQNNSDDMS</sequence>